<feature type="binding site" evidence="5">
    <location>
        <position position="754"/>
    </location>
    <ligand>
        <name>Zn(2+)</name>
        <dbReference type="ChEBI" id="CHEBI:29105"/>
        <label>1</label>
    </ligand>
</feature>
<feature type="transmembrane region" description="Helical" evidence="8">
    <location>
        <begin position="452"/>
        <end position="472"/>
    </location>
</feature>
<evidence type="ECO:0000313" key="11">
    <source>
        <dbReference type="Proteomes" id="UP000224006"/>
    </source>
</evidence>
<feature type="transmembrane region" description="Helical" evidence="8">
    <location>
        <begin position="391"/>
        <end position="410"/>
    </location>
</feature>
<evidence type="ECO:0000256" key="6">
    <source>
        <dbReference type="RuleBase" id="RU363067"/>
    </source>
</evidence>
<dbReference type="GO" id="GO:0046872">
    <property type="term" value="F:metal ion binding"/>
    <property type="evidence" value="ECO:0007669"/>
    <property type="project" value="UniProtKB-KW"/>
</dbReference>
<dbReference type="InterPro" id="IPR002073">
    <property type="entry name" value="PDEase_catalytic_dom"/>
</dbReference>
<feature type="compositionally biased region" description="Basic and acidic residues" evidence="7">
    <location>
        <begin position="1291"/>
        <end position="1301"/>
    </location>
</feature>
<feature type="binding site" evidence="5">
    <location>
        <position position="790"/>
    </location>
    <ligand>
        <name>Zn(2+)</name>
        <dbReference type="ChEBI" id="CHEBI:29105"/>
        <label>1</label>
    </ligand>
</feature>
<dbReference type="SMART" id="SM00471">
    <property type="entry name" value="HDc"/>
    <property type="match status" value="1"/>
</dbReference>
<proteinExistence type="inferred from homology"/>
<feature type="binding site" evidence="5">
    <location>
        <position position="903"/>
    </location>
    <ligand>
        <name>Zn(2+)</name>
        <dbReference type="ChEBI" id="CHEBI:29105"/>
        <label>1</label>
    </ligand>
</feature>
<gene>
    <name evidence="10" type="ORF">BESB_061870</name>
</gene>
<keyword evidence="8" id="KW-1133">Transmembrane helix</keyword>
<organism evidence="10 11">
    <name type="scientific">Besnoitia besnoiti</name>
    <name type="common">Apicomplexan protozoan</name>
    <dbReference type="NCBI Taxonomy" id="94643"/>
    <lineage>
        <taxon>Eukaryota</taxon>
        <taxon>Sar</taxon>
        <taxon>Alveolata</taxon>
        <taxon>Apicomplexa</taxon>
        <taxon>Conoidasida</taxon>
        <taxon>Coccidia</taxon>
        <taxon>Eucoccidiorida</taxon>
        <taxon>Eimeriorina</taxon>
        <taxon>Sarcocystidae</taxon>
        <taxon>Besnoitia</taxon>
    </lineage>
</organism>
<keyword evidence="11" id="KW-1185">Reference proteome</keyword>
<feature type="binding site" evidence="4">
    <location>
        <position position="791"/>
    </location>
    <ligand>
        <name>AMP</name>
        <dbReference type="ChEBI" id="CHEBI:456215"/>
    </ligand>
</feature>
<dbReference type="Pfam" id="PF00233">
    <property type="entry name" value="PDEase_I"/>
    <property type="match status" value="1"/>
</dbReference>
<feature type="compositionally biased region" description="Basic and acidic residues" evidence="7">
    <location>
        <begin position="1073"/>
        <end position="1100"/>
    </location>
</feature>
<feature type="region of interest" description="Disordered" evidence="7">
    <location>
        <begin position="1147"/>
        <end position="1301"/>
    </location>
</feature>
<dbReference type="EMBL" id="NWUJ01000005">
    <property type="protein sequence ID" value="PFH35300.1"/>
    <property type="molecule type" value="Genomic_DNA"/>
</dbReference>
<dbReference type="PRINTS" id="PR00387">
    <property type="entry name" value="PDIESTERASE1"/>
</dbReference>
<reference evidence="10 11" key="1">
    <citation type="submission" date="2017-09" db="EMBL/GenBank/DDBJ databases">
        <title>Genome sequencing of Besnoitia besnoiti strain Bb-Ger1.</title>
        <authorList>
            <person name="Schares G."/>
            <person name="Venepally P."/>
            <person name="Lorenzi H.A."/>
        </authorList>
    </citation>
    <scope>NUCLEOTIDE SEQUENCE [LARGE SCALE GENOMIC DNA]</scope>
    <source>
        <strain evidence="10 11">Bb-Ger1</strain>
    </source>
</reference>
<feature type="binding site" evidence="5">
    <location>
        <position position="791"/>
    </location>
    <ligand>
        <name>Zn(2+)</name>
        <dbReference type="ChEBI" id="CHEBI:29105"/>
        <label>1</label>
    </ligand>
</feature>
<dbReference type="Proteomes" id="UP000224006">
    <property type="component" value="Chromosome V"/>
</dbReference>
<dbReference type="InterPro" id="IPR003607">
    <property type="entry name" value="HD/PDEase_dom"/>
</dbReference>
<evidence type="ECO:0000256" key="8">
    <source>
        <dbReference type="SAM" id="Phobius"/>
    </source>
</evidence>
<keyword evidence="8" id="KW-0812">Transmembrane</keyword>
<feature type="binding site" evidence="4">
    <location>
        <begin position="750"/>
        <end position="754"/>
    </location>
    <ligand>
        <name>AMP</name>
        <dbReference type="ChEBI" id="CHEBI:456215"/>
    </ligand>
</feature>
<feature type="region of interest" description="Disordered" evidence="7">
    <location>
        <begin position="1"/>
        <end position="63"/>
    </location>
</feature>
<dbReference type="KEGG" id="bbes:BESB_061870"/>
<feature type="transmembrane region" description="Helical" evidence="8">
    <location>
        <begin position="422"/>
        <end position="440"/>
    </location>
</feature>
<feature type="active site" description="Proton donor" evidence="3">
    <location>
        <position position="750"/>
    </location>
</feature>
<keyword evidence="2 6" id="KW-0378">Hydrolase</keyword>
<dbReference type="InterPro" id="IPR023174">
    <property type="entry name" value="PDEase_CS"/>
</dbReference>
<feature type="compositionally biased region" description="Basic and acidic residues" evidence="7">
    <location>
        <begin position="41"/>
        <end position="53"/>
    </location>
</feature>
<dbReference type="SUPFAM" id="SSF109604">
    <property type="entry name" value="HD-domain/PDEase-like"/>
    <property type="match status" value="1"/>
</dbReference>
<dbReference type="Gene3D" id="1.10.1300.10">
    <property type="entry name" value="3'5'-cyclic nucleotide phosphodiesterase, catalytic domain"/>
    <property type="match status" value="1"/>
</dbReference>
<feature type="transmembrane region" description="Helical" evidence="8">
    <location>
        <begin position="211"/>
        <end position="236"/>
    </location>
</feature>
<feature type="compositionally biased region" description="Low complexity" evidence="7">
    <location>
        <begin position="1208"/>
        <end position="1226"/>
    </location>
</feature>
<accession>A0A2A9MIS0</accession>
<feature type="transmembrane region" description="Helical" evidence="8">
    <location>
        <begin position="248"/>
        <end position="268"/>
    </location>
</feature>
<feature type="region of interest" description="Disordered" evidence="7">
    <location>
        <begin position="1034"/>
        <end position="1133"/>
    </location>
</feature>
<keyword evidence="1 5" id="KW-0479">Metal-binding</keyword>
<feature type="domain" description="PDEase" evidence="9">
    <location>
        <begin position="676"/>
        <end position="1001"/>
    </location>
</feature>
<comment type="caution">
    <text evidence="10">The sequence shown here is derived from an EMBL/GenBank/DDBJ whole genome shotgun (WGS) entry which is preliminary data.</text>
</comment>
<evidence type="ECO:0000256" key="3">
    <source>
        <dbReference type="PIRSR" id="PIRSR623088-1"/>
    </source>
</evidence>
<feature type="compositionally biased region" description="Basic and acidic residues" evidence="7">
    <location>
        <begin position="1050"/>
        <end position="1059"/>
    </location>
</feature>
<protein>
    <recommendedName>
        <fullName evidence="6">Phosphodiesterase</fullName>
        <ecNumber evidence="6">3.1.4.-</ecNumber>
    </recommendedName>
</protein>
<evidence type="ECO:0000313" key="10">
    <source>
        <dbReference type="EMBL" id="PFH35300.1"/>
    </source>
</evidence>
<feature type="compositionally biased region" description="Polar residues" evidence="7">
    <location>
        <begin position="1147"/>
        <end position="1183"/>
    </location>
</feature>
<dbReference type="PROSITE" id="PS51845">
    <property type="entry name" value="PDEASE_I_2"/>
    <property type="match status" value="1"/>
</dbReference>
<dbReference type="GeneID" id="40311115"/>
<dbReference type="InterPro" id="IPR023088">
    <property type="entry name" value="PDEase"/>
</dbReference>
<feature type="binding site" evidence="4">
    <location>
        <position position="955"/>
    </location>
    <ligand>
        <name>AMP</name>
        <dbReference type="ChEBI" id="CHEBI:456215"/>
    </ligand>
</feature>
<dbReference type="CDD" id="cd00077">
    <property type="entry name" value="HDc"/>
    <property type="match status" value="1"/>
</dbReference>
<name>A0A2A9MIS0_BESBE</name>
<dbReference type="EC" id="3.1.4.-" evidence="6"/>
<evidence type="ECO:0000259" key="9">
    <source>
        <dbReference type="PROSITE" id="PS51845"/>
    </source>
</evidence>
<feature type="transmembrane region" description="Helical" evidence="8">
    <location>
        <begin position="177"/>
        <end position="199"/>
    </location>
</feature>
<evidence type="ECO:0000256" key="1">
    <source>
        <dbReference type="ARBA" id="ARBA00022723"/>
    </source>
</evidence>
<feature type="binding site" evidence="4">
    <location>
        <position position="903"/>
    </location>
    <ligand>
        <name>AMP</name>
        <dbReference type="ChEBI" id="CHEBI:456215"/>
    </ligand>
</feature>
<evidence type="ECO:0000256" key="5">
    <source>
        <dbReference type="PIRSR" id="PIRSR623088-3"/>
    </source>
</evidence>
<dbReference type="GO" id="GO:0004114">
    <property type="term" value="F:3',5'-cyclic-nucleotide phosphodiesterase activity"/>
    <property type="evidence" value="ECO:0007669"/>
    <property type="project" value="InterPro"/>
</dbReference>
<feature type="binding site" evidence="5">
    <location>
        <position position="791"/>
    </location>
    <ligand>
        <name>Zn(2+)</name>
        <dbReference type="ChEBI" id="CHEBI:29105"/>
        <label>2</label>
    </ligand>
</feature>
<evidence type="ECO:0000256" key="2">
    <source>
        <dbReference type="ARBA" id="ARBA00022801"/>
    </source>
</evidence>
<dbReference type="PROSITE" id="PS00126">
    <property type="entry name" value="PDEASE_I_1"/>
    <property type="match status" value="1"/>
</dbReference>
<sequence length="1301" mass="144442">MPGRHRSVASSAEKSAGDRGDMEDVEMGARLESGGDAAPDENTKLKERQRVADDFGNSDTNVNVASRDGFDEMSCFSSRAPAPAPKSLCARGCMGRICERVQAFLLDIFRSEMDFDTAYTHAQARTMGLSNSMSRTETGGTGASKKYLHLCPLRFRDRNLETEYGQICGHLFIGRDFLVLCFTTFVIIPVAWYLGSYCFDSIELRDHSSGAWIAFHAACAVNLGVSLGSLLMILFPGICSCTRGHYESFSYILVFLWMSVLMVVMATFPKLVTAPEPRELLFGDTHSQLAQEVVQLAPPCRVLRGNQALGSFVESVGEFPENFAEEVQTCVRDPTCLSGAFELVSLNAKSCRQQYFFIKDQRILDNINDALWLPFAMYITYIKRTLHVFKVPIIALALIIIHFGTGMMFMDSLSPSRTKLTVVLHVIVVPICALPFIILQSTYPTIIPVQEAMLFFFSFTFVALAGYAGRYAQEFQHRLLICTWRVTSKRLSALHDKIKQQKKQKKSSTAVEELISQVKECQGLCAMARSRGRRADVMEELVQMEKLLEGILETLTQTDNLYSVKFTDDARTNEVQRQFIELYHNPDKRRPQLIQASTLKGAQKRLASAAPDSLWSSINSGGLQAISSQMSTPTGDSQGLVGPKGSATGPVMGLEFSSGFDALTSVHDSGSSSLVFKTLPMPEQTNLLLTTVGIDWDFDMLKLSQETENIIVEVGYALLCRLVTDWGCEDVRLIRFLTSIQSQYLTNPYHNKIHGAEVAHLTECLTRMLNAQRNMNSVDKVTLTVASICHDVGHPGRNNQFFINAFDPLAVIYNDIAVLENFHSCLTFRTLENKECNIFSNLEDSDFRYVRQYLIECILATDMKQHFESISRFRIRRSSPEFNYVKNVEDRWLVARMCVKVADIGHSSVPWPQHFDWSCRVVEEFYLQGDEERAKGMAVSPLCDREKHMDMAKSQGGFLEFVVKPLIKELEEIDPFGRVAAEISANIEINTKKWTALQAEGVEIQLTPHTALDGAEKNTVTMYAVRRIAGLRGHPKRTLPASNAAASGPEDAKKTEPGRSRTMLHTVSSVPDVIRKHLAEPDSKEGEHAKPDGEQREKSVEFSQDANSQRPASAPARESLPSTVSSGSNGRASNAGLNLTFAASDTVTVPDTPRTSQSRFGTFSSSGPGDTVRGTSLAASSSNFEEEQRVAVASRRAEGAEKAKSQTRESSAASESAQGSRQQSKGSSKEAPRVSFHGDYSDNEDSSYESSDSSSLRKDASRESNSFDEPPQRPKRGGRSEIKMFESLVTVRDKDSFPHKK</sequence>
<feature type="compositionally biased region" description="Polar residues" evidence="7">
    <location>
        <begin position="1101"/>
        <end position="1111"/>
    </location>
</feature>
<feature type="compositionally biased region" description="Basic and acidic residues" evidence="7">
    <location>
        <begin position="1195"/>
        <end position="1207"/>
    </location>
</feature>
<evidence type="ECO:0000256" key="7">
    <source>
        <dbReference type="SAM" id="MobiDB-lite"/>
    </source>
</evidence>
<dbReference type="InterPro" id="IPR036971">
    <property type="entry name" value="PDEase_catalytic_dom_sf"/>
</dbReference>
<evidence type="ECO:0000256" key="4">
    <source>
        <dbReference type="PIRSR" id="PIRSR623088-2"/>
    </source>
</evidence>
<comment type="similarity">
    <text evidence="6">Belongs to the cyclic nucleotide phosphodiesterase family.</text>
</comment>
<dbReference type="RefSeq" id="XP_029219309.1">
    <property type="nucleotide sequence ID" value="XM_029364601.1"/>
</dbReference>
<keyword evidence="8" id="KW-0472">Membrane</keyword>
<dbReference type="PANTHER" id="PTHR11347">
    <property type="entry name" value="CYCLIC NUCLEOTIDE PHOSPHODIESTERASE"/>
    <property type="match status" value="1"/>
</dbReference>
<dbReference type="VEuPathDB" id="ToxoDB:BESB_061870"/>
<dbReference type="STRING" id="94643.A0A2A9MIS0"/>
<dbReference type="OrthoDB" id="189220at2759"/>
<dbReference type="GO" id="GO:0007165">
    <property type="term" value="P:signal transduction"/>
    <property type="evidence" value="ECO:0007669"/>
    <property type="project" value="InterPro"/>
</dbReference>
<comment type="cofactor">
    <cofactor evidence="6">
        <name>a divalent metal cation</name>
        <dbReference type="ChEBI" id="CHEBI:60240"/>
    </cofactor>
    <text evidence="6">Binds 2 divalent metal cations per subunit. Site 1 may preferentially bind zinc ions, while site 2 has a preference for magnesium and/or manganese ions.</text>
</comment>